<accession>A0A518B6D5</accession>
<feature type="transmembrane region" description="Helical" evidence="1">
    <location>
        <begin position="56"/>
        <end position="74"/>
    </location>
</feature>
<evidence type="ECO:0000313" key="3">
    <source>
        <dbReference type="Proteomes" id="UP000317093"/>
    </source>
</evidence>
<proteinExistence type="predicted"/>
<dbReference type="OrthoDB" id="262372at2"/>
<feature type="transmembrane region" description="Helical" evidence="1">
    <location>
        <begin position="161"/>
        <end position="179"/>
    </location>
</feature>
<reference evidence="2 3" key="1">
    <citation type="submission" date="2019-02" db="EMBL/GenBank/DDBJ databases">
        <title>Deep-cultivation of Planctomycetes and their phenomic and genomic characterization uncovers novel biology.</title>
        <authorList>
            <person name="Wiegand S."/>
            <person name="Jogler M."/>
            <person name="Boedeker C."/>
            <person name="Pinto D."/>
            <person name="Vollmers J."/>
            <person name="Rivas-Marin E."/>
            <person name="Kohn T."/>
            <person name="Peeters S.H."/>
            <person name="Heuer A."/>
            <person name="Rast P."/>
            <person name="Oberbeckmann S."/>
            <person name="Bunk B."/>
            <person name="Jeske O."/>
            <person name="Meyerdierks A."/>
            <person name="Storesund J.E."/>
            <person name="Kallscheuer N."/>
            <person name="Luecker S."/>
            <person name="Lage O.M."/>
            <person name="Pohl T."/>
            <person name="Merkel B.J."/>
            <person name="Hornburger P."/>
            <person name="Mueller R.-W."/>
            <person name="Bruemmer F."/>
            <person name="Labrenz M."/>
            <person name="Spormann A.M."/>
            <person name="Op den Camp H."/>
            <person name="Overmann J."/>
            <person name="Amann R."/>
            <person name="Jetten M.S.M."/>
            <person name="Mascher T."/>
            <person name="Medema M.H."/>
            <person name="Devos D.P."/>
            <person name="Kaster A.-K."/>
            <person name="Ovreas L."/>
            <person name="Rohde M."/>
            <person name="Galperin M.Y."/>
            <person name="Jogler C."/>
        </authorList>
    </citation>
    <scope>NUCLEOTIDE SEQUENCE [LARGE SCALE GENOMIC DNA]</scope>
    <source>
        <strain evidence="2 3">Pan216</strain>
    </source>
</reference>
<keyword evidence="1" id="KW-0812">Transmembrane</keyword>
<feature type="transmembrane region" description="Helical" evidence="1">
    <location>
        <begin position="118"/>
        <end position="134"/>
    </location>
</feature>
<keyword evidence="3" id="KW-1185">Reference proteome</keyword>
<dbReference type="AlphaFoldDB" id="A0A518B6D5"/>
<name>A0A518B6D5_9BACT</name>
<feature type="transmembrane region" description="Helical" evidence="1">
    <location>
        <begin position="25"/>
        <end position="44"/>
    </location>
</feature>
<keyword evidence="1" id="KW-0472">Membrane</keyword>
<protein>
    <submittedName>
        <fullName evidence="2">Uncharacterized protein</fullName>
    </submittedName>
</protein>
<evidence type="ECO:0000256" key="1">
    <source>
        <dbReference type="SAM" id="Phobius"/>
    </source>
</evidence>
<sequence length="192" mass="21652">MHASADTSLSRDEVIIHHVSDRRKWYTRVGLCITMLVLCLIGLALTDYDRDQSDTYWMVMVPIFGVISIVMAIVSFRGTHRNIWPMIARQALHWLGLLIAVRLMLMLEAQGNMNRNEAGFSILTVISLAAFLAGVHFDWMFIIVGAFIGIATILISSIQEYMWTILIAIALLGAVMIWGRKLFRTKKPSKAA</sequence>
<gene>
    <name evidence="2" type="ORF">Pan216_33590</name>
</gene>
<keyword evidence="1" id="KW-1133">Transmembrane helix</keyword>
<evidence type="ECO:0000313" key="2">
    <source>
        <dbReference type="EMBL" id="QDU62492.1"/>
    </source>
</evidence>
<dbReference type="EMBL" id="CP036279">
    <property type="protein sequence ID" value="QDU62492.1"/>
    <property type="molecule type" value="Genomic_DNA"/>
</dbReference>
<dbReference type="RefSeq" id="WP_145259291.1">
    <property type="nucleotide sequence ID" value="NZ_CP036279.1"/>
</dbReference>
<dbReference type="KEGG" id="knv:Pan216_33590"/>
<organism evidence="2 3">
    <name type="scientific">Kolteria novifilia</name>
    <dbReference type="NCBI Taxonomy" id="2527975"/>
    <lineage>
        <taxon>Bacteria</taxon>
        <taxon>Pseudomonadati</taxon>
        <taxon>Planctomycetota</taxon>
        <taxon>Planctomycetia</taxon>
        <taxon>Kolteriales</taxon>
        <taxon>Kolteriaceae</taxon>
        <taxon>Kolteria</taxon>
    </lineage>
</organism>
<feature type="transmembrane region" description="Helical" evidence="1">
    <location>
        <begin position="86"/>
        <end position="106"/>
    </location>
</feature>
<dbReference type="Proteomes" id="UP000317093">
    <property type="component" value="Chromosome"/>
</dbReference>
<feature type="transmembrane region" description="Helical" evidence="1">
    <location>
        <begin position="139"/>
        <end position="155"/>
    </location>
</feature>